<evidence type="ECO:0000259" key="5">
    <source>
        <dbReference type="Pfam" id="PF24807"/>
    </source>
</evidence>
<dbReference type="InterPro" id="IPR036322">
    <property type="entry name" value="WD40_repeat_dom_sf"/>
</dbReference>
<keyword evidence="7" id="KW-1185">Reference proteome</keyword>
<evidence type="ECO:0000313" key="7">
    <source>
        <dbReference type="Proteomes" id="UP000717585"/>
    </source>
</evidence>
<dbReference type="PANTHER" id="PTHR19918">
    <property type="entry name" value="CELL DIVISION CYCLE 20 CDC20 FIZZY -RELATED"/>
    <property type="match status" value="1"/>
</dbReference>
<dbReference type="GO" id="GO:0010997">
    <property type="term" value="F:anaphase-promoting complex binding"/>
    <property type="evidence" value="ECO:0007669"/>
    <property type="project" value="InterPro"/>
</dbReference>
<dbReference type="GO" id="GO:1990757">
    <property type="term" value="F:ubiquitin ligase activator activity"/>
    <property type="evidence" value="ECO:0007669"/>
    <property type="project" value="TreeGrafter"/>
</dbReference>
<sequence>MFHVDKLYASSLLHPTENVKHSAYVPVAESDTNNSQPLTNTLDNRLLFQHPEKASSDPIALYKSALPTATCHPATSAFSNLEPRSLGLSFSLLDDFYVNLVAWNWERLVLGVNRRVVLLHPGTGNTRPLYTMDAQWVHHRITSLTVSADEHFVIFGTTRGGVGFVESRLGKLCLRHVIANVGRICVLAAHPRLPLVAAGTKCGSIYLLNYRSGEIAELIGHNQEVCGLRWSNNGTQLVSGGNDSTVYVWRPDLGDLSATVCPFTSLPGHNAAVKSICWNPEMPHILASGAGSNDGCIRIFDTLTQQCLACISTGSQVCGVEWVDSTHLAISCGFSANTVNIWTWNVQTYALGQESLIAQHRCRALFLTASRDGKRLASVAPDGRTFVWCLSERRTAKDLDVCDLSGLFSRLAM</sequence>
<feature type="domain" description="CDC20/Fizzy WD40" evidence="5">
    <location>
        <begin position="92"/>
        <end position="388"/>
    </location>
</feature>
<dbReference type="GO" id="GO:0005680">
    <property type="term" value="C:anaphase-promoting complex"/>
    <property type="evidence" value="ECO:0007669"/>
    <property type="project" value="TreeGrafter"/>
</dbReference>
<dbReference type="InterPro" id="IPR056150">
    <property type="entry name" value="WD40_CDC20-Fz"/>
</dbReference>
<dbReference type="InterPro" id="IPR001680">
    <property type="entry name" value="WD40_rpt"/>
</dbReference>
<gene>
    <name evidence="6" type="ORF">J8273_7597</name>
</gene>
<keyword evidence="3" id="KW-0677">Repeat</keyword>
<name>A0A8J6DZW7_9EUKA</name>
<feature type="repeat" description="WD" evidence="4">
    <location>
        <begin position="218"/>
        <end position="249"/>
    </location>
</feature>
<dbReference type="SUPFAM" id="SSF50978">
    <property type="entry name" value="WD40 repeat-like"/>
    <property type="match status" value="1"/>
</dbReference>
<accession>A0A8J6DZW7</accession>
<dbReference type="InterPro" id="IPR033010">
    <property type="entry name" value="Cdc20/Fizzy"/>
</dbReference>
<evidence type="ECO:0000313" key="6">
    <source>
        <dbReference type="EMBL" id="KAG9391313.1"/>
    </source>
</evidence>
<evidence type="ECO:0000256" key="4">
    <source>
        <dbReference type="PROSITE-ProRule" id="PRU00221"/>
    </source>
</evidence>
<protein>
    <submittedName>
        <fullName evidence="6">WD domain, G-beta repeat</fullName>
    </submittedName>
</protein>
<reference evidence="6" key="1">
    <citation type="submission" date="2021-05" db="EMBL/GenBank/DDBJ databases">
        <title>A free-living protist that lacks canonical eukaryotic 1 DNA replication and segregation systems.</title>
        <authorList>
            <person name="Salas-Leiva D.E."/>
            <person name="Tromer E.C."/>
            <person name="Curtis B.A."/>
            <person name="Jerlstrom-Hultqvist J."/>
            <person name="Kolisko M."/>
            <person name="Yi Z."/>
            <person name="Salas-Leiva J.S."/>
            <person name="Gallot-Lavallee L."/>
            <person name="Kops G.J.P.L."/>
            <person name="Archibald J.M."/>
            <person name="Simpson A.G.B."/>
            <person name="Roger A.J."/>
        </authorList>
    </citation>
    <scope>NUCLEOTIDE SEQUENCE</scope>
    <source>
        <strain evidence="6">BICM</strain>
    </source>
</reference>
<dbReference type="EMBL" id="JAHDYR010000057">
    <property type="protein sequence ID" value="KAG9391313.1"/>
    <property type="molecule type" value="Genomic_DNA"/>
</dbReference>
<evidence type="ECO:0000256" key="2">
    <source>
        <dbReference type="ARBA" id="ARBA00022574"/>
    </source>
</evidence>
<organism evidence="6 7">
    <name type="scientific">Carpediemonas membranifera</name>
    <dbReference type="NCBI Taxonomy" id="201153"/>
    <lineage>
        <taxon>Eukaryota</taxon>
        <taxon>Metamonada</taxon>
        <taxon>Carpediemonas-like organisms</taxon>
        <taxon>Carpediemonas</taxon>
    </lineage>
</organism>
<keyword evidence="2 4" id="KW-0853">WD repeat</keyword>
<evidence type="ECO:0000256" key="1">
    <source>
        <dbReference type="ARBA" id="ARBA00006445"/>
    </source>
</evidence>
<dbReference type="InterPro" id="IPR015943">
    <property type="entry name" value="WD40/YVTN_repeat-like_dom_sf"/>
</dbReference>
<comment type="caution">
    <text evidence="6">The sequence shown here is derived from an EMBL/GenBank/DDBJ whole genome shotgun (WGS) entry which is preliminary data.</text>
</comment>
<proteinExistence type="inferred from homology"/>
<dbReference type="Gene3D" id="2.130.10.10">
    <property type="entry name" value="YVTN repeat-like/Quinoprotein amine dehydrogenase"/>
    <property type="match status" value="1"/>
</dbReference>
<comment type="similarity">
    <text evidence="1">Belongs to the WD repeat CDC20/Fizzy family.</text>
</comment>
<dbReference type="Pfam" id="PF24807">
    <property type="entry name" value="WD40_CDC20-Fz"/>
    <property type="match status" value="1"/>
</dbReference>
<dbReference type="OrthoDB" id="10263272at2759"/>
<dbReference type="SMART" id="SM00320">
    <property type="entry name" value="WD40"/>
    <property type="match status" value="5"/>
</dbReference>
<dbReference type="GO" id="GO:1905786">
    <property type="term" value="P:positive regulation of anaphase-promoting complex-dependent catabolic process"/>
    <property type="evidence" value="ECO:0007669"/>
    <property type="project" value="TreeGrafter"/>
</dbReference>
<dbReference type="AlphaFoldDB" id="A0A8J6DZW7"/>
<dbReference type="PROSITE" id="PS50294">
    <property type="entry name" value="WD_REPEATS_REGION"/>
    <property type="match status" value="1"/>
</dbReference>
<evidence type="ECO:0000256" key="3">
    <source>
        <dbReference type="ARBA" id="ARBA00022737"/>
    </source>
</evidence>
<dbReference type="PANTHER" id="PTHR19918:SF64">
    <property type="entry name" value="GUANINE NUCLEOTIDE-BINDING PROTEIN SUBUNIT BETA-LIKE PROTEIN"/>
    <property type="match status" value="1"/>
</dbReference>
<dbReference type="Proteomes" id="UP000717585">
    <property type="component" value="Unassembled WGS sequence"/>
</dbReference>
<dbReference type="GO" id="GO:0031145">
    <property type="term" value="P:anaphase-promoting complex-dependent catabolic process"/>
    <property type="evidence" value="ECO:0007669"/>
    <property type="project" value="TreeGrafter"/>
</dbReference>
<dbReference type="PROSITE" id="PS50082">
    <property type="entry name" value="WD_REPEATS_2"/>
    <property type="match status" value="1"/>
</dbReference>